<organism evidence="3 4">
    <name type="scientific">Natronoglycomyces albus</name>
    <dbReference type="NCBI Taxonomy" id="2811108"/>
    <lineage>
        <taxon>Bacteria</taxon>
        <taxon>Bacillati</taxon>
        <taxon>Actinomycetota</taxon>
        <taxon>Actinomycetes</taxon>
        <taxon>Glycomycetales</taxon>
        <taxon>Glycomycetaceae</taxon>
        <taxon>Natronoglycomyces</taxon>
    </lineage>
</organism>
<dbReference type="KEGG" id="nav:JQS30_04545"/>
<reference evidence="3" key="1">
    <citation type="submission" date="2021-02" db="EMBL/GenBank/DDBJ databases">
        <title>Natronoglycomyces albus gen. nov., sp. nov, a haloalkaliphilic actinobacterium from a soda solonchak soil.</title>
        <authorList>
            <person name="Sorokin D.Y."/>
            <person name="Khijniak T.V."/>
            <person name="Zakharycheva A.P."/>
            <person name="Boueva O.V."/>
            <person name="Ariskina E.V."/>
            <person name="Hahnke R.L."/>
            <person name="Bunk B."/>
            <person name="Sproer C."/>
            <person name="Schumann P."/>
            <person name="Evtushenko L.I."/>
            <person name="Kublanov I.V."/>
        </authorList>
    </citation>
    <scope>NUCLEOTIDE SEQUENCE</scope>
    <source>
        <strain evidence="3">DSM 106290</strain>
    </source>
</reference>
<evidence type="ECO:0000313" key="4">
    <source>
        <dbReference type="Proteomes" id="UP000662939"/>
    </source>
</evidence>
<dbReference type="GO" id="GO:0052913">
    <property type="term" value="F:16S rRNA (guanine(966)-N(2))-methyltransferase activity"/>
    <property type="evidence" value="ECO:0007669"/>
    <property type="project" value="UniProtKB-EC"/>
</dbReference>
<evidence type="ECO:0000256" key="1">
    <source>
        <dbReference type="ARBA" id="ARBA00022603"/>
    </source>
</evidence>
<name>A0A895XSH7_9ACTN</name>
<dbReference type="InterPro" id="IPR004398">
    <property type="entry name" value="RNA_MeTrfase_RsmD"/>
</dbReference>
<dbReference type="InterPro" id="IPR002052">
    <property type="entry name" value="DNA_methylase_N6_adenine_CS"/>
</dbReference>
<dbReference type="Proteomes" id="UP000662939">
    <property type="component" value="Chromosome"/>
</dbReference>
<dbReference type="RefSeq" id="WP_213172195.1">
    <property type="nucleotide sequence ID" value="NZ_CP070496.1"/>
</dbReference>
<evidence type="ECO:0000256" key="2">
    <source>
        <dbReference type="ARBA" id="ARBA00022679"/>
    </source>
</evidence>
<dbReference type="PROSITE" id="PS00092">
    <property type="entry name" value="N6_MTASE"/>
    <property type="match status" value="1"/>
</dbReference>
<dbReference type="GO" id="GO:0003676">
    <property type="term" value="F:nucleic acid binding"/>
    <property type="evidence" value="ECO:0007669"/>
    <property type="project" value="InterPro"/>
</dbReference>
<dbReference type="AlphaFoldDB" id="A0A895XSH7"/>
<dbReference type="Pfam" id="PF03602">
    <property type="entry name" value="Cons_hypoth95"/>
    <property type="match status" value="1"/>
</dbReference>
<dbReference type="EC" id="2.1.1.171" evidence="3"/>
<dbReference type="PIRSF" id="PIRSF004553">
    <property type="entry name" value="CHP00095"/>
    <property type="match status" value="1"/>
</dbReference>
<dbReference type="InterPro" id="IPR029063">
    <property type="entry name" value="SAM-dependent_MTases_sf"/>
</dbReference>
<proteinExistence type="predicted"/>
<dbReference type="NCBIfam" id="TIGR00095">
    <property type="entry name" value="16S rRNA (guanine(966)-N(2))-methyltransferase RsmD"/>
    <property type="match status" value="1"/>
</dbReference>
<evidence type="ECO:0000313" key="3">
    <source>
        <dbReference type="EMBL" id="QSB06185.1"/>
    </source>
</evidence>
<dbReference type="Gene3D" id="3.40.50.150">
    <property type="entry name" value="Vaccinia Virus protein VP39"/>
    <property type="match status" value="1"/>
</dbReference>
<dbReference type="PANTHER" id="PTHR43542">
    <property type="entry name" value="METHYLTRANSFERASE"/>
    <property type="match status" value="1"/>
</dbReference>
<accession>A0A895XSH7</accession>
<dbReference type="EMBL" id="CP070496">
    <property type="protein sequence ID" value="QSB06185.1"/>
    <property type="molecule type" value="Genomic_DNA"/>
</dbReference>
<gene>
    <name evidence="3" type="primary">rsmD</name>
    <name evidence="3" type="ORF">JQS30_04545</name>
</gene>
<dbReference type="SUPFAM" id="SSF53335">
    <property type="entry name" value="S-adenosyl-L-methionine-dependent methyltransferases"/>
    <property type="match status" value="1"/>
</dbReference>
<keyword evidence="1 3" id="KW-0489">Methyltransferase</keyword>
<sequence>MSRIIAGTLKGRRLVTPRGTRTRPTSERVREALFSSLAPGGNLEGLHVADLFAGSGAVGIEACSRGATRALFVEAHAPTAQLLRRNLSDLGIRQGVEVLTASVNSVVAKSATEQYDIVFADPPYELGEDQLGQILHDLAANGWLAEGADLVIERSGKSPEPAWPDVVGKSRSRRYGSSTLWYGLVT</sequence>
<protein>
    <submittedName>
        <fullName evidence="3">16S rRNA (Guanine(966)-N(2))-methyltransferase RsmD</fullName>
        <ecNumber evidence="3">2.1.1.171</ecNumber>
    </submittedName>
</protein>
<keyword evidence="4" id="KW-1185">Reference proteome</keyword>
<keyword evidence="2 3" id="KW-0808">Transferase</keyword>
<dbReference type="CDD" id="cd02440">
    <property type="entry name" value="AdoMet_MTases"/>
    <property type="match status" value="1"/>
</dbReference>
<dbReference type="PANTHER" id="PTHR43542:SF1">
    <property type="entry name" value="METHYLTRANSFERASE"/>
    <property type="match status" value="1"/>
</dbReference>